<dbReference type="Pfam" id="PF20117">
    <property type="entry name" value="DUF6507"/>
    <property type="match status" value="1"/>
</dbReference>
<gene>
    <name evidence="1" type="ORF">FHS13_002222</name>
</gene>
<dbReference type="AlphaFoldDB" id="A0A841IPZ9"/>
<dbReference type="RefSeq" id="WP_184291188.1">
    <property type="nucleotide sequence ID" value="NZ_JACHJO010000006.1"/>
</dbReference>
<evidence type="ECO:0000313" key="1">
    <source>
        <dbReference type="EMBL" id="MBB6120270.1"/>
    </source>
</evidence>
<proteinExistence type="predicted"/>
<dbReference type="InterPro" id="IPR045436">
    <property type="entry name" value="DUF6507"/>
</dbReference>
<dbReference type="Proteomes" id="UP000536604">
    <property type="component" value="Unassembled WGS sequence"/>
</dbReference>
<accession>A0A841IPZ9</accession>
<protein>
    <recommendedName>
        <fullName evidence="3">Excreted virulence factor EspC (Type VII ESX diderm)</fullName>
    </recommendedName>
</protein>
<name>A0A841IPZ9_9ACTN</name>
<reference evidence="1 2" key="1">
    <citation type="submission" date="2020-08" db="EMBL/GenBank/DDBJ databases">
        <title>Genomic Encyclopedia of Type Strains, Phase III (KMG-III): the genomes of soil and plant-associated and newly described type strains.</title>
        <authorList>
            <person name="Whitman W."/>
        </authorList>
    </citation>
    <scope>NUCLEOTIDE SEQUENCE [LARGE SCALE GENOMIC DNA]</scope>
    <source>
        <strain evidence="1 2">CECT 8712</strain>
    </source>
</reference>
<sequence>MSSWDIDAPSVGGVLNTVMGLLGDGSGDALDGSLTTAGNGIVTAASASCSGPVQSELYVFLENYGLLAEEMVNRAGSALEGCALAVDAYLTGDLEMAEEAQNSATAGEVDPLNVPV</sequence>
<keyword evidence="2" id="KW-1185">Reference proteome</keyword>
<evidence type="ECO:0000313" key="2">
    <source>
        <dbReference type="Proteomes" id="UP000536604"/>
    </source>
</evidence>
<evidence type="ECO:0008006" key="3">
    <source>
        <dbReference type="Google" id="ProtNLM"/>
    </source>
</evidence>
<organism evidence="1 2">
    <name type="scientific">Nocardiopsis algeriensis</name>
    <dbReference type="NCBI Taxonomy" id="1478215"/>
    <lineage>
        <taxon>Bacteria</taxon>
        <taxon>Bacillati</taxon>
        <taxon>Actinomycetota</taxon>
        <taxon>Actinomycetes</taxon>
        <taxon>Streptosporangiales</taxon>
        <taxon>Nocardiopsidaceae</taxon>
        <taxon>Nocardiopsis</taxon>
    </lineage>
</organism>
<comment type="caution">
    <text evidence="1">The sequence shown here is derived from an EMBL/GenBank/DDBJ whole genome shotgun (WGS) entry which is preliminary data.</text>
</comment>
<dbReference type="EMBL" id="JACHJO010000006">
    <property type="protein sequence ID" value="MBB6120270.1"/>
    <property type="molecule type" value="Genomic_DNA"/>
</dbReference>